<evidence type="ECO:0000256" key="1">
    <source>
        <dbReference type="ARBA" id="ARBA00035885"/>
    </source>
</evidence>
<accession>A6WGB8</accession>
<dbReference type="InterPro" id="IPR043472">
    <property type="entry name" value="Macro_dom-like"/>
</dbReference>
<dbReference type="KEGG" id="kra:Krad_4398"/>
<feature type="domain" description="Macro" evidence="2">
    <location>
        <begin position="1"/>
        <end position="146"/>
    </location>
</feature>
<evidence type="ECO:0000313" key="3">
    <source>
        <dbReference type="EMBL" id="ABS05857.1"/>
    </source>
</evidence>
<proteinExistence type="predicted"/>
<organism evidence="3 4">
    <name type="scientific">Kineococcus radiotolerans (strain ATCC BAA-149 / DSM 14245 / SRS30216)</name>
    <dbReference type="NCBI Taxonomy" id="266940"/>
    <lineage>
        <taxon>Bacteria</taxon>
        <taxon>Bacillati</taxon>
        <taxon>Actinomycetota</taxon>
        <taxon>Actinomycetes</taxon>
        <taxon>Kineosporiales</taxon>
        <taxon>Kineosporiaceae</taxon>
        <taxon>Kineococcus</taxon>
    </lineage>
</organism>
<dbReference type="PROSITE" id="PS51154">
    <property type="entry name" value="MACRO"/>
    <property type="match status" value="1"/>
</dbReference>
<dbReference type="eggNOG" id="COG2110">
    <property type="taxonomic scope" value="Bacteria"/>
</dbReference>
<dbReference type="SUPFAM" id="SSF52949">
    <property type="entry name" value="Macro domain-like"/>
    <property type="match status" value="1"/>
</dbReference>
<gene>
    <name evidence="3" type="ordered locus">Krad_4398</name>
</gene>
<dbReference type="STRING" id="266940.Krad_4398"/>
<dbReference type="InterPro" id="IPR050892">
    <property type="entry name" value="ADP-ribose_metab_enzymes"/>
</dbReference>
<dbReference type="RefSeq" id="WP_012085841.1">
    <property type="nucleotide sequence ID" value="NC_009664.2"/>
</dbReference>
<dbReference type="PANTHER" id="PTHR12521">
    <property type="entry name" value="PROTEIN C6ORF130"/>
    <property type="match status" value="1"/>
</dbReference>
<protein>
    <submittedName>
        <fullName evidence="3">Appr-1-p processing domain protein</fullName>
    </submittedName>
</protein>
<dbReference type="GO" id="GO:0140291">
    <property type="term" value="P:peptidyl-glutamate ADP-deribosylation"/>
    <property type="evidence" value="ECO:0007669"/>
    <property type="project" value="TreeGrafter"/>
</dbReference>
<comment type="catalytic activity">
    <reaction evidence="1">
        <text>an N-(ADP-alpha-D-ribosyl)-thymidine in DNA + H2O = a thymidine in DNA + ADP-D-ribose</text>
        <dbReference type="Rhea" id="RHEA:71655"/>
        <dbReference type="Rhea" id="RHEA-COMP:13556"/>
        <dbReference type="Rhea" id="RHEA-COMP:18051"/>
        <dbReference type="ChEBI" id="CHEBI:15377"/>
        <dbReference type="ChEBI" id="CHEBI:57967"/>
        <dbReference type="ChEBI" id="CHEBI:137386"/>
        <dbReference type="ChEBI" id="CHEBI:191199"/>
    </reaction>
    <physiologicalReaction direction="left-to-right" evidence="1">
        <dbReference type="Rhea" id="RHEA:71656"/>
    </physiologicalReaction>
</comment>
<dbReference type="OrthoDB" id="9780211at2"/>
<dbReference type="AlphaFoldDB" id="A6WGB8"/>
<reference evidence="4" key="1">
    <citation type="journal article" date="2008" name="PLoS ONE">
        <title>Survival in nuclear waste, extreme resistance, and potential applications gleaned from the genome sequence of Kineococcus radiotolerans SRS30216.</title>
        <authorList>
            <person name="Bagwell C.E."/>
            <person name="Bhat S."/>
            <person name="Hawkins G.M."/>
            <person name="Smith B.W."/>
            <person name="Biswas T."/>
            <person name="Hoover T.R."/>
            <person name="Saunders E."/>
            <person name="Han C.S."/>
            <person name="Tsodikov O.V."/>
            <person name="Shimkets L.J."/>
        </authorList>
    </citation>
    <scope>NUCLEOTIDE SEQUENCE [LARGE SCALE GENOMIC DNA]</scope>
    <source>
        <strain evidence="4">ATCC BAA-149 / DSM 14245 / SRS30216</strain>
    </source>
</reference>
<evidence type="ECO:0000313" key="4">
    <source>
        <dbReference type="Proteomes" id="UP000001116"/>
    </source>
</evidence>
<dbReference type="SMART" id="SM00506">
    <property type="entry name" value="A1pp"/>
    <property type="match status" value="1"/>
</dbReference>
<dbReference type="Proteomes" id="UP000001116">
    <property type="component" value="Chromosome"/>
</dbReference>
<dbReference type="InterPro" id="IPR002589">
    <property type="entry name" value="Macro_dom"/>
</dbReference>
<dbReference type="PANTHER" id="PTHR12521:SF0">
    <property type="entry name" value="ADP-RIBOSE GLYCOHYDROLASE OARD1"/>
    <property type="match status" value="1"/>
</dbReference>
<dbReference type="Pfam" id="PF01661">
    <property type="entry name" value="Macro"/>
    <property type="match status" value="1"/>
</dbReference>
<sequence length="146" mass="15318">MALKPVIGDLFDLGLPALGHGCNCVGSMRGGIAVEFRRRWPEMHAAYQALCAAGDLQPGEVFPWVAEDVVVYNLATQQQSGADARLDAVERSVRAALVDAETRRLGALGVPRLGAGIGGLVWAEVLDVLTAAVADSPVELVVVTRG</sequence>
<dbReference type="Gene3D" id="3.40.220.10">
    <property type="entry name" value="Leucine Aminopeptidase, subunit E, domain 1"/>
    <property type="match status" value="1"/>
</dbReference>
<name>A6WGB8_KINRD</name>
<dbReference type="EMBL" id="CP000750">
    <property type="protein sequence ID" value="ABS05857.1"/>
    <property type="molecule type" value="Genomic_DNA"/>
</dbReference>
<dbReference type="HOGENOM" id="CLU_054419_3_0_11"/>
<evidence type="ECO:0000259" key="2">
    <source>
        <dbReference type="PROSITE" id="PS51154"/>
    </source>
</evidence>
<keyword evidence="4" id="KW-1185">Reference proteome</keyword>